<dbReference type="PRINTS" id="PR00080">
    <property type="entry name" value="SDRFAMILY"/>
</dbReference>
<protein>
    <recommendedName>
        <fullName evidence="5">NAD(P)-dependent dehydrogenase (Short-subunit alcohol dehydrogenase family)</fullName>
    </recommendedName>
</protein>
<proteinExistence type="inferred from homology"/>
<dbReference type="Gene3D" id="3.40.50.720">
    <property type="entry name" value="NAD(P)-binding Rossmann-like Domain"/>
    <property type="match status" value="1"/>
</dbReference>
<dbReference type="NCBIfam" id="NF005559">
    <property type="entry name" value="PRK07231.1"/>
    <property type="match status" value="1"/>
</dbReference>
<sequence>MKLCNQVALITGAGNGIGRGIAQILAKEGATVIIATIVKEEGEQTVSDICKEGGNAYFIQTDVSSEKSIIDMTKKVNEQFGTIHTLVNNAGITVFKSIEEATIEDWNKVINTNLRGMYFVTKHALPLLKQNKKSSIINISSNHSKCTIADSEMYTATKTGINGMTRAMAISLGKYGIRVNAICPGFTNTSHHQQWIREQGAPEEIEKKVLDLHAADRICTPADIGKLALYLASDDSEMMTGSELLIDGGATSYLFHTTFESDEILTKTTDF</sequence>
<comment type="caution">
    <text evidence="3">The sequence shown here is derived from an EMBL/GenBank/DDBJ whole genome shotgun (WGS) entry which is preliminary data.</text>
</comment>
<dbReference type="InterPro" id="IPR002347">
    <property type="entry name" value="SDR_fam"/>
</dbReference>
<dbReference type="CDD" id="cd05233">
    <property type="entry name" value="SDR_c"/>
    <property type="match status" value="1"/>
</dbReference>
<keyword evidence="4" id="KW-1185">Reference proteome</keyword>
<dbReference type="FunFam" id="3.40.50.720:FF:000084">
    <property type="entry name" value="Short-chain dehydrogenase reductase"/>
    <property type="match status" value="1"/>
</dbReference>
<dbReference type="PROSITE" id="PS00061">
    <property type="entry name" value="ADH_SHORT"/>
    <property type="match status" value="1"/>
</dbReference>
<dbReference type="AlphaFoldDB" id="A0A4R2PA47"/>
<reference evidence="3 4" key="1">
    <citation type="submission" date="2019-03" db="EMBL/GenBank/DDBJ databases">
        <title>Genomic Encyclopedia of Type Strains, Phase IV (KMG-IV): sequencing the most valuable type-strain genomes for metagenomic binning, comparative biology and taxonomic classification.</title>
        <authorList>
            <person name="Goeker M."/>
        </authorList>
    </citation>
    <scope>NUCLEOTIDE SEQUENCE [LARGE SCALE GENOMIC DNA]</scope>
    <source>
        <strain evidence="3 4">DSM 19377</strain>
    </source>
</reference>
<evidence type="ECO:0008006" key="5">
    <source>
        <dbReference type="Google" id="ProtNLM"/>
    </source>
</evidence>
<dbReference type="GO" id="GO:0016491">
    <property type="term" value="F:oxidoreductase activity"/>
    <property type="evidence" value="ECO:0007669"/>
    <property type="project" value="UniProtKB-KW"/>
</dbReference>
<dbReference type="PANTHER" id="PTHR42879:SF2">
    <property type="entry name" value="3-OXOACYL-[ACYL-CARRIER-PROTEIN] REDUCTASE FABG"/>
    <property type="match status" value="1"/>
</dbReference>
<comment type="similarity">
    <text evidence="1">Belongs to the short-chain dehydrogenases/reductases (SDR) family.</text>
</comment>
<organism evidence="3 4">
    <name type="scientific">Scopulibacillus darangshiensis</name>
    <dbReference type="NCBI Taxonomy" id="442528"/>
    <lineage>
        <taxon>Bacteria</taxon>
        <taxon>Bacillati</taxon>
        <taxon>Bacillota</taxon>
        <taxon>Bacilli</taxon>
        <taxon>Bacillales</taxon>
        <taxon>Sporolactobacillaceae</taxon>
        <taxon>Scopulibacillus</taxon>
    </lineage>
</organism>
<keyword evidence="2" id="KW-0560">Oxidoreductase</keyword>
<dbReference type="SUPFAM" id="SSF51735">
    <property type="entry name" value="NAD(P)-binding Rossmann-fold domains"/>
    <property type="match status" value="1"/>
</dbReference>
<dbReference type="EMBL" id="SLXK01000004">
    <property type="protein sequence ID" value="TCP30961.1"/>
    <property type="molecule type" value="Genomic_DNA"/>
</dbReference>
<dbReference type="PANTHER" id="PTHR42879">
    <property type="entry name" value="3-OXOACYL-(ACYL-CARRIER-PROTEIN) REDUCTASE"/>
    <property type="match status" value="1"/>
</dbReference>
<dbReference type="PRINTS" id="PR00081">
    <property type="entry name" value="GDHRDH"/>
</dbReference>
<evidence type="ECO:0000313" key="4">
    <source>
        <dbReference type="Proteomes" id="UP000295416"/>
    </source>
</evidence>
<dbReference type="Pfam" id="PF13561">
    <property type="entry name" value="adh_short_C2"/>
    <property type="match status" value="1"/>
</dbReference>
<gene>
    <name evidence="3" type="ORF">EV207_104140</name>
</gene>
<evidence type="ECO:0000256" key="1">
    <source>
        <dbReference type="ARBA" id="ARBA00006484"/>
    </source>
</evidence>
<evidence type="ECO:0000313" key="3">
    <source>
        <dbReference type="EMBL" id="TCP30961.1"/>
    </source>
</evidence>
<dbReference type="Proteomes" id="UP000295416">
    <property type="component" value="Unassembled WGS sequence"/>
</dbReference>
<dbReference type="GO" id="GO:0008206">
    <property type="term" value="P:bile acid metabolic process"/>
    <property type="evidence" value="ECO:0007669"/>
    <property type="project" value="UniProtKB-ARBA"/>
</dbReference>
<dbReference type="OrthoDB" id="9803333at2"/>
<dbReference type="InterPro" id="IPR036291">
    <property type="entry name" value="NAD(P)-bd_dom_sf"/>
</dbReference>
<name>A0A4R2PA47_9BACL</name>
<dbReference type="InterPro" id="IPR020904">
    <property type="entry name" value="Sc_DH/Rdtase_CS"/>
</dbReference>
<accession>A0A4R2PA47</accession>
<dbReference type="RefSeq" id="WP_132744278.1">
    <property type="nucleotide sequence ID" value="NZ_SLXK01000004.1"/>
</dbReference>
<dbReference type="InterPro" id="IPR050259">
    <property type="entry name" value="SDR"/>
</dbReference>
<evidence type="ECO:0000256" key="2">
    <source>
        <dbReference type="ARBA" id="ARBA00023002"/>
    </source>
</evidence>